<feature type="binding site" description="axial binding residue" evidence="6">
    <location>
        <position position="849"/>
    </location>
    <ligand>
        <name>heme</name>
        <dbReference type="ChEBI" id="CHEBI:30413"/>
    </ligand>
    <ligandPart>
        <name>Fe</name>
        <dbReference type="ChEBI" id="CHEBI:18248"/>
    </ligandPart>
</feature>
<dbReference type="GO" id="GO:0020037">
    <property type="term" value="F:heme binding"/>
    <property type="evidence" value="ECO:0007669"/>
    <property type="project" value="InterPro"/>
</dbReference>
<dbReference type="InterPro" id="IPR000590">
    <property type="entry name" value="HMG_CoA_synt_AS"/>
</dbReference>
<evidence type="ECO:0000256" key="6">
    <source>
        <dbReference type="PIRSR" id="PIRSR602401-1"/>
    </source>
</evidence>
<evidence type="ECO:0000256" key="4">
    <source>
        <dbReference type="ARBA" id="ARBA00023002"/>
    </source>
</evidence>
<dbReference type="InterPro" id="IPR013528">
    <property type="entry name" value="HMG_CoA_synth_N"/>
</dbReference>
<dbReference type="GO" id="GO:0016705">
    <property type="term" value="F:oxidoreductase activity, acting on paired donors, with incorporation or reduction of molecular oxygen"/>
    <property type="evidence" value="ECO:0007669"/>
    <property type="project" value="InterPro"/>
</dbReference>
<dbReference type="InterPro" id="IPR017972">
    <property type="entry name" value="Cyt_P450_CS"/>
</dbReference>
<dbReference type="Gene3D" id="3.40.47.10">
    <property type="match status" value="1"/>
</dbReference>
<dbReference type="GO" id="GO:0006084">
    <property type="term" value="P:acetyl-CoA metabolic process"/>
    <property type="evidence" value="ECO:0007669"/>
    <property type="project" value="InterPro"/>
</dbReference>
<dbReference type="InterPro" id="IPR036396">
    <property type="entry name" value="Cyt_P450_sf"/>
</dbReference>
<dbReference type="PRINTS" id="PR00385">
    <property type="entry name" value="P450"/>
</dbReference>
<feature type="active site" description="Proton donor/acceptor" evidence="7">
    <location>
        <position position="261"/>
    </location>
</feature>
<dbReference type="GeneID" id="38129495"/>
<dbReference type="InterPro" id="IPR010122">
    <property type="entry name" value="HMG_CoA_synthase_euk"/>
</dbReference>
<dbReference type="NCBIfam" id="TIGR01833">
    <property type="entry name" value="HMG-CoA-S_euk"/>
    <property type="match status" value="1"/>
</dbReference>
<dbReference type="InterPro" id="IPR001128">
    <property type="entry name" value="Cyt_P450"/>
</dbReference>
<feature type="binding site" evidence="8">
    <location>
        <position position="266"/>
    </location>
    <ligand>
        <name>CoA</name>
        <dbReference type="ChEBI" id="CHEBI:57287"/>
    </ligand>
</feature>
<organism evidence="11 12">
    <name type="scientific">Aspergillus thermomutatus</name>
    <name type="common">Neosartorya pseudofischeri</name>
    <dbReference type="NCBI Taxonomy" id="41047"/>
    <lineage>
        <taxon>Eukaryota</taxon>
        <taxon>Fungi</taxon>
        <taxon>Dikarya</taxon>
        <taxon>Ascomycota</taxon>
        <taxon>Pezizomycotina</taxon>
        <taxon>Eurotiomycetes</taxon>
        <taxon>Eurotiomycetidae</taxon>
        <taxon>Eurotiales</taxon>
        <taxon>Aspergillaceae</taxon>
        <taxon>Aspergillus</taxon>
        <taxon>Aspergillus subgen. Fumigati</taxon>
    </lineage>
</organism>
<dbReference type="GO" id="GO:0005506">
    <property type="term" value="F:iron ion binding"/>
    <property type="evidence" value="ECO:0007669"/>
    <property type="project" value="InterPro"/>
</dbReference>
<feature type="domain" description="Hydroxymethylglutaryl-coenzyme A synthase C-terminal" evidence="10">
    <location>
        <begin position="178"/>
        <end position="414"/>
    </location>
</feature>
<dbReference type="GO" id="GO:0004497">
    <property type="term" value="F:monooxygenase activity"/>
    <property type="evidence" value="ECO:0007669"/>
    <property type="project" value="InterPro"/>
</dbReference>
<evidence type="ECO:0000256" key="7">
    <source>
        <dbReference type="PIRSR" id="PIRSR610122-1"/>
    </source>
</evidence>
<dbReference type="Proteomes" id="UP000215305">
    <property type="component" value="Unassembled WGS sequence"/>
</dbReference>
<dbReference type="VEuPathDB" id="FungiDB:CDV56_107521"/>
<evidence type="ECO:0000256" key="2">
    <source>
        <dbReference type="ARBA" id="ARBA00022679"/>
    </source>
</evidence>
<keyword evidence="5 6" id="KW-0408">Iron</keyword>
<comment type="similarity">
    <text evidence="1">Belongs to the thiolase-like superfamily. HMG-CoA synthase family.</text>
</comment>
<feature type="binding site" evidence="8">
    <location>
        <position position="157"/>
    </location>
    <ligand>
        <name>CoA</name>
        <dbReference type="ChEBI" id="CHEBI:57287"/>
    </ligand>
</feature>
<dbReference type="InterPro" id="IPR013746">
    <property type="entry name" value="HMG_CoA_synt_C_dom"/>
</dbReference>
<dbReference type="PANTHER" id="PTHR43323:SF2">
    <property type="entry name" value="HYDROXYMETHYLGLUTARYL-COA SYNTHASE"/>
    <property type="match status" value="1"/>
</dbReference>
<dbReference type="PROSITE" id="PS00086">
    <property type="entry name" value="CYTOCHROME_P450"/>
    <property type="match status" value="1"/>
</dbReference>
<feature type="binding site" evidence="8">
    <location>
        <position position="211"/>
    </location>
    <ligand>
        <name>CoA</name>
        <dbReference type="ChEBI" id="CHEBI:57287"/>
    </ligand>
</feature>
<dbReference type="SUPFAM" id="SSF48264">
    <property type="entry name" value="Cytochrome P450"/>
    <property type="match status" value="1"/>
</dbReference>
<dbReference type="CDD" id="cd11062">
    <property type="entry name" value="CYP58-like"/>
    <property type="match status" value="1"/>
</dbReference>
<evidence type="ECO:0000256" key="5">
    <source>
        <dbReference type="ARBA" id="ARBA00023004"/>
    </source>
</evidence>
<dbReference type="CDD" id="cd00827">
    <property type="entry name" value="init_cond_enzymes"/>
    <property type="match status" value="1"/>
</dbReference>
<gene>
    <name evidence="11" type="ORF">CDV56_107521</name>
</gene>
<keyword evidence="2" id="KW-0808">Transferase</keyword>
<dbReference type="PRINTS" id="PR00463">
    <property type="entry name" value="EP450I"/>
</dbReference>
<dbReference type="PANTHER" id="PTHR43323">
    <property type="entry name" value="3-HYDROXY-3-METHYLGLUTARYL COENZYME A SYNTHASE"/>
    <property type="match status" value="1"/>
</dbReference>
<comment type="caution">
    <text evidence="11">The sequence shown here is derived from an EMBL/GenBank/DDBJ whole genome shotgun (WGS) entry which is preliminary data.</text>
</comment>
<dbReference type="Gene3D" id="1.10.630.10">
    <property type="entry name" value="Cytochrome P450"/>
    <property type="match status" value="1"/>
</dbReference>
<evidence type="ECO:0000313" key="11">
    <source>
        <dbReference type="EMBL" id="RHZ57410.1"/>
    </source>
</evidence>
<evidence type="ECO:0000259" key="9">
    <source>
        <dbReference type="Pfam" id="PF01154"/>
    </source>
</evidence>
<dbReference type="OrthoDB" id="3945418at2759"/>
<keyword evidence="4" id="KW-0560">Oxidoreductase</keyword>
<dbReference type="EMBL" id="NKHU02000079">
    <property type="protein sequence ID" value="RHZ57410.1"/>
    <property type="molecule type" value="Genomic_DNA"/>
</dbReference>
<sequence>MAPPVNVGIKAIEIYFPAQCVDQEELERYDGVSKGKYTVGLGQTRMSFCDDREDINSIALTAVSGLLRKYDVDPRSIGRLEVGTETMLDKSKSVKSVLMQLFEHCNNTNIEGVDTINACYGGTNALFNAVNWVESRAWDGREAIVVAGDIALYEKGNARPTGGAGCVAMLVGPNAVLALEPGLRGSYSRHAYDFYKPNFSVEYPYVDGRLSLNCYTEAVDACYKAYLERFETESSGHAVGEDDHRNHQTLPADKFDYMCFHAPTCKLVTKSYARLFYRDFLSDPDNKLFKAIPAELGSAGYASSLNDKLIEKTFMTLSQERFKHRVEPSTYIPTQCGNMYCGSLYSGLCSLLGLVQSDQLQGKRIGMFSYGSGLASTMFSLLVVGSTENIRASLDLKKRLSERRVVSPESYDETYYEVYKGGQYFRVIDEMHAKYGQDFPHHESIFDSLLLKPKIIGPVVRITPNELHFEDPEFNDVLYPSAGKRKIDRPEYAAARAGTPGSIVATAQHDVHRRRRNALNSFFSGASVRRLEPIIQEHMDKLLVRMEKSGKQCEVVEPHHMFKACASDIITLYAFGDSFHFMDQPDYGQPYFRAGEAFNSMTHIFGAFPWLLTLAISAPGWLVKYLKPEMTEFVDRREWWVEKVREIKNSNDPERAKNTIFGGILNSALPAADKTDERLANEAQLVVFAGEGTTGESSRYAFRTYLNNKPQAHTLTSAIYHLLAKPEILQKVKDELAAVVSDGRRIPTFQELDRLRYLTAVINEVIRLHPGAMHRQVRVCPNDAIIYIDRARGVEHVVPPGTVYAISPLTSHMNGNVFKDPYEFIPERWIDNPEISKAFMGFSRGTRACVGITLARRELAATLATIFIKYDLYRGQQGPTLELYDTIRARDIDAAKDYITPLPAKGSFGLRVRVRN</sequence>
<dbReference type="Pfam" id="PF08540">
    <property type="entry name" value="HMG_CoA_synt_C"/>
    <property type="match status" value="1"/>
</dbReference>
<keyword evidence="12" id="KW-1185">Reference proteome</keyword>
<name>A0A397HAI0_ASPTH</name>
<feature type="binding site" evidence="8">
    <location>
        <position position="270"/>
    </location>
    <ligand>
        <name>CoA</name>
        <dbReference type="ChEBI" id="CHEBI:57287"/>
    </ligand>
</feature>
<evidence type="ECO:0000256" key="8">
    <source>
        <dbReference type="PIRSR" id="PIRSR610122-2"/>
    </source>
</evidence>
<comment type="cofactor">
    <cofactor evidence="6">
        <name>heme</name>
        <dbReference type="ChEBI" id="CHEBI:30413"/>
    </cofactor>
</comment>
<evidence type="ECO:0000313" key="12">
    <source>
        <dbReference type="Proteomes" id="UP000215305"/>
    </source>
</evidence>
<evidence type="ECO:0000256" key="1">
    <source>
        <dbReference type="ARBA" id="ARBA00007061"/>
    </source>
</evidence>
<dbReference type="Pfam" id="PF00067">
    <property type="entry name" value="p450"/>
    <property type="match status" value="1"/>
</dbReference>
<reference evidence="11" key="1">
    <citation type="submission" date="2018-08" db="EMBL/GenBank/DDBJ databases">
        <title>Draft genome sequence of azole-resistant Aspergillus thermomutatus (Neosartorya pseudofischeri) strain HMR AF 39, isolated from a human nasal aspirate.</title>
        <authorList>
            <person name="Parent-Michaud M."/>
            <person name="Dufresne P.J."/>
            <person name="Fournier E."/>
            <person name="Martineau C."/>
            <person name="Moreira S."/>
            <person name="Perkins V."/>
            <person name="De Repentigny L."/>
            <person name="Dufresne S.F."/>
        </authorList>
    </citation>
    <scope>NUCLEOTIDE SEQUENCE [LARGE SCALE GENOMIC DNA]</scope>
    <source>
        <strain evidence="11">HMR AF 39</strain>
    </source>
</reference>
<keyword evidence="3 6" id="KW-0479">Metal-binding</keyword>
<dbReference type="SUPFAM" id="SSF53901">
    <property type="entry name" value="Thiolase-like"/>
    <property type="match status" value="2"/>
</dbReference>
<feature type="active site" description="Acyl-thioester intermediate" evidence="7">
    <location>
        <position position="119"/>
    </location>
</feature>
<dbReference type="FunFam" id="3.40.47.10:FF:000008">
    <property type="entry name" value="3-hydroxy-3-methylglutaryl coenzyme A synthase"/>
    <property type="match status" value="1"/>
</dbReference>
<protein>
    <recommendedName>
        <fullName evidence="13">Hydroxymethylglutaryl-CoA synthase</fullName>
    </recommendedName>
</protein>
<proteinExistence type="inferred from homology"/>
<feature type="domain" description="Hydroxymethylglutaryl-coenzyme A synthase N-terminal" evidence="9">
    <location>
        <begin position="4"/>
        <end position="175"/>
    </location>
</feature>
<evidence type="ECO:0008006" key="13">
    <source>
        <dbReference type="Google" id="ProtNLM"/>
    </source>
</evidence>
<dbReference type="RefSeq" id="XP_026615042.1">
    <property type="nucleotide sequence ID" value="XM_026761140.1"/>
</dbReference>
<dbReference type="GO" id="GO:0010142">
    <property type="term" value="P:farnesyl diphosphate biosynthetic process, mevalonate pathway"/>
    <property type="evidence" value="ECO:0007669"/>
    <property type="project" value="InterPro"/>
</dbReference>
<dbReference type="InterPro" id="IPR016039">
    <property type="entry name" value="Thiolase-like"/>
</dbReference>
<dbReference type="PROSITE" id="PS01226">
    <property type="entry name" value="HMG_COA_SYNTHASE"/>
    <property type="match status" value="1"/>
</dbReference>
<evidence type="ECO:0000259" key="10">
    <source>
        <dbReference type="Pfam" id="PF08540"/>
    </source>
</evidence>
<dbReference type="Pfam" id="PF01154">
    <property type="entry name" value="HMG_CoA_synt_N"/>
    <property type="match status" value="1"/>
</dbReference>
<evidence type="ECO:0000256" key="3">
    <source>
        <dbReference type="ARBA" id="ARBA00022723"/>
    </source>
</evidence>
<dbReference type="GO" id="GO:0004421">
    <property type="term" value="F:hydroxymethylglutaryl-CoA synthase activity"/>
    <property type="evidence" value="ECO:0007669"/>
    <property type="project" value="InterPro"/>
</dbReference>
<accession>A0A397HAI0</accession>
<feature type="active site" description="Proton donor/acceptor" evidence="7">
    <location>
        <position position="85"/>
    </location>
</feature>
<dbReference type="AlphaFoldDB" id="A0A397HAI0"/>
<dbReference type="STRING" id="41047.A0A397HAI0"/>
<dbReference type="GO" id="GO:0006696">
    <property type="term" value="P:ergosterol biosynthetic process"/>
    <property type="evidence" value="ECO:0007669"/>
    <property type="project" value="TreeGrafter"/>
</dbReference>
<dbReference type="InterPro" id="IPR002401">
    <property type="entry name" value="Cyt_P450_E_grp-I"/>
</dbReference>
<keyword evidence="6" id="KW-0349">Heme</keyword>